<gene>
    <name evidence="2" type="ORF">FZD47_06580</name>
</gene>
<dbReference type="EMBL" id="VTES01000002">
    <property type="protein sequence ID" value="TYS65013.1"/>
    <property type="molecule type" value="Genomic_DNA"/>
</dbReference>
<name>A0A5D4SNY0_9BACI</name>
<sequence>MKIGGTGIRNPKWHPAVLYLIWMFSFSLYDVIRGDSIHWQRNVSIAICITGARLFFTWAFTEKKSDSQAVRKSDEKGD</sequence>
<feature type="transmembrane region" description="Helical" evidence="1">
    <location>
        <begin position="43"/>
        <end position="61"/>
    </location>
</feature>
<dbReference type="RefSeq" id="WP_009793503.1">
    <property type="nucleotide sequence ID" value="NZ_JAZICA010000005.1"/>
</dbReference>
<keyword evidence="1" id="KW-1133">Transmembrane helix</keyword>
<reference evidence="2 3" key="1">
    <citation type="submission" date="2019-08" db="EMBL/GenBank/DDBJ databases">
        <title>Bacillus genomes from the desert of Cuatro Cienegas, Coahuila.</title>
        <authorList>
            <person name="Olmedo-Alvarez G."/>
        </authorList>
    </citation>
    <scope>NUCLEOTIDE SEQUENCE [LARGE SCALE GENOMIC DNA]</scope>
    <source>
        <strain evidence="2 3">CH37_1T</strain>
    </source>
</reference>
<feature type="transmembrane region" description="Helical" evidence="1">
    <location>
        <begin position="12"/>
        <end position="31"/>
    </location>
</feature>
<organism evidence="2 3">
    <name type="scientific">Bacillus infantis</name>
    <dbReference type="NCBI Taxonomy" id="324767"/>
    <lineage>
        <taxon>Bacteria</taxon>
        <taxon>Bacillati</taxon>
        <taxon>Bacillota</taxon>
        <taxon>Bacilli</taxon>
        <taxon>Bacillales</taxon>
        <taxon>Bacillaceae</taxon>
        <taxon>Bacillus</taxon>
    </lineage>
</organism>
<keyword evidence="1" id="KW-0472">Membrane</keyword>
<evidence type="ECO:0000313" key="2">
    <source>
        <dbReference type="EMBL" id="TYS65013.1"/>
    </source>
</evidence>
<dbReference type="AlphaFoldDB" id="A0A5D4SNY0"/>
<keyword evidence="1" id="KW-0812">Transmembrane</keyword>
<accession>A0A5D4SNY0</accession>
<evidence type="ECO:0000313" key="3">
    <source>
        <dbReference type="Proteomes" id="UP000323732"/>
    </source>
</evidence>
<comment type="caution">
    <text evidence="2">The sequence shown here is derived from an EMBL/GenBank/DDBJ whole genome shotgun (WGS) entry which is preliminary data.</text>
</comment>
<proteinExistence type="predicted"/>
<dbReference type="Proteomes" id="UP000323732">
    <property type="component" value="Unassembled WGS sequence"/>
</dbReference>
<protein>
    <submittedName>
        <fullName evidence="2">Uncharacterized protein</fullName>
    </submittedName>
</protein>
<evidence type="ECO:0000256" key="1">
    <source>
        <dbReference type="SAM" id="Phobius"/>
    </source>
</evidence>